<dbReference type="RefSeq" id="WP_073690111.1">
    <property type="nucleotide sequence ID" value="NZ_LXIN01000139.1"/>
</dbReference>
<evidence type="ECO:0000313" key="3">
    <source>
        <dbReference type="Proteomes" id="UP000308186"/>
    </source>
</evidence>
<evidence type="ECO:0008006" key="4">
    <source>
        <dbReference type="Google" id="ProtNLM"/>
    </source>
</evidence>
<dbReference type="AlphaFoldDB" id="A0AAX2V1A9"/>
<gene>
    <name evidence="2" type="ORF">FBF48_08610</name>
</gene>
<evidence type="ECO:0000313" key="2">
    <source>
        <dbReference type="EMBL" id="TNF66572.1"/>
    </source>
</evidence>
<reference evidence="2 3" key="1">
    <citation type="submission" date="2019-06" db="EMBL/GenBank/DDBJ databases">
        <title>Genome Announcement To Ensure Probiotic Safety of Streptococcus salivarius UBSS01.</title>
        <authorList>
            <person name="Sulthana A."/>
            <person name="Lakshmi S.G."/>
            <person name="Madempudi R.S."/>
        </authorList>
    </citation>
    <scope>NUCLEOTIDE SEQUENCE [LARGE SCALE GENOMIC DNA]</scope>
    <source>
        <strain evidence="2 3">UBSS01</strain>
    </source>
</reference>
<name>A0AAX2V1A9_STRSL</name>
<sequence length="653" mass="74318">MLDLKIAIDDPQSMSQDGSSILRSLQNKSLPMVDLVVRESIQNSLDATKKGEQYTEVNFLVENFNTDALAKEFQGIEEKLQTKYKEKNYFLSITDKNTSGLTGRIDAHSTQEIADSNFYKLVFGIGKNQENEGAGGSWGLGKTSYFRIGVGLVIYYTRVELSPGQYEERLIGSLIEDNKKSDRLLQQSERGIAWWGAKGHNDYIFPITDSSRIKEILNIFGLGQYKDNETGTTIVIPYLSNSFIKKEYSEDSKEKNCHWLNSITSEIQMAIQRWYFPRINNNTYHLHFKQSKLFCLINGEPLIDRNLEHTFKILQRIYNSALLGNATDDSIVVKPIFLKSKGAEDKKESIGHIAFREVSREDAEMLPPNNCQSPLAYLGNFDSKAIEEHNSKFLGYCRKPGMIVEYDFDNNWLPSGVIQKEDTMLFSLFVPNSNVKLDTRYYQSYKTVENYLRSVENADHANWLDENGLTFIKRTKKNVTEVIKEYFQVNESSTIGSATSRLSKMLGNAILPPTGFGNKSSVEKEKNTKQTRQSSPKASISVENVNIINEDTVEVQVSGRIPKNKKCSVKILVETQESRLDKEKWQQDFASIDFPFEITSVENVEGSFTEVDDFSILNGELILKCSDDDKTFKLLLRVKKNTNQYAPLIVVNS</sequence>
<dbReference type="EMBL" id="VDCW01000010">
    <property type="protein sequence ID" value="TNF66572.1"/>
    <property type="molecule type" value="Genomic_DNA"/>
</dbReference>
<comment type="caution">
    <text evidence="2">The sequence shown here is derived from an EMBL/GenBank/DDBJ whole genome shotgun (WGS) entry which is preliminary data.</text>
</comment>
<accession>A0AAX2V1A9</accession>
<proteinExistence type="predicted"/>
<organism evidence="2 3">
    <name type="scientific">Streptococcus salivarius</name>
    <dbReference type="NCBI Taxonomy" id="1304"/>
    <lineage>
        <taxon>Bacteria</taxon>
        <taxon>Bacillati</taxon>
        <taxon>Bacillota</taxon>
        <taxon>Bacilli</taxon>
        <taxon>Lactobacillales</taxon>
        <taxon>Streptococcaceae</taxon>
        <taxon>Streptococcus</taxon>
    </lineage>
</organism>
<feature type="region of interest" description="Disordered" evidence="1">
    <location>
        <begin position="516"/>
        <end position="538"/>
    </location>
</feature>
<protein>
    <recommendedName>
        <fullName evidence="4">ATPase</fullName>
    </recommendedName>
</protein>
<dbReference type="Proteomes" id="UP000308186">
    <property type="component" value="Unassembled WGS sequence"/>
</dbReference>
<evidence type="ECO:0000256" key="1">
    <source>
        <dbReference type="SAM" id="MobiDB-lite"/>
    </source>
</evidence>